<proteinExistence type="inferred from homology"/>
<evidence type="ECO:0000256" key="10">
    <source>
        <dbReference type="ARBA" id="ARBA00022801"/>
    </source>
</evidence>
<sequence>MNRIDEMRDARYEIRILGIDEAGRGPVIGPLVICGIVLSSSNLLKLSEKGVRDSKKLTASKREKLNTEIQLLAEGYELIIIPPQTIDREGMNDLELKGVVKLINKFLPDEVFLDAPTRNCLSFERKIRELLAAETKVKLVVENFADENYPIVGAASILAKVERDRRISELEKEYGNLGSGYPSDEKTIRFLKKYLNHYGYFPPIARKKWKTLARIKKEREMK</sequence>
<organism evidence="14 15">
    <name type="scientific">Aerophobetes bacterium</name>
    <dbReference type="NCBI Taxonomy" id="2030807"/>
    <lineage>
        <taxon>Bacteria</taxon>
        <taxon>Candidatus Aerophobota</taxon>
    </lineage>
</organism>
<accession>A0A523RNQ0</accession>
<feature type="domain" description="RNase H type-2" evidence="13">
    <location>
        <begin position="14"/>
        <end position="221"/>
    </location>
</feature>
<evidence type="ECO:0000256" key="9">
    <source>
        <dbReference type="ARBA" id="ARBA00022759"/>
    </source>
</evidence>
<keyword evidence="7 11" id="KW-0540">Nuclease</keyword>
<dbReference type="Pfam" id="PF01351">
    <property type="entry name" value="RNase_HII"/>
    <property type="match status" value="1"/>
</dbReference>
<evidence type="ECO:0000256" key="6">
    <source>
        <dbReference type="ARBA" id="ARBA00022490"/>
    </source>
</evidence>
<dbReference type="InterPro" id="IPR024567">
    <property type="entry name" value="RNase_HII/HIII_dom"/>
</dbReference>
<dbReference type="InterPro" id="IPR036397">
    <property type="entry name" value="RNaseH_sf"/>
</dbReference>
<dbReference type="CDD" id="cd07180">
    <property type="entry name" value="RNase_HII_archaea_like"/>
    <property type="match status" value="1"/>
</dbReference>
<comment type="function">
    <text evidence="3 12">Endonuclease that specifically degrades the RNA of RNA-DNA hybrids.</text>
</comment>
<dbReference type="GO" id="GO:0005737">
    <property type="term" value="C:cytoplasm"/>
    <property type="evidence" value="ECO:0007669"/>
    <property type="project" value="UniProtKB-SubCell"/>
</dbReference>
<feature type="binding site" evidence="11">
    <location>
        <position position="20"/>
    </location>
    <ligand>
        <name>a divalent metal cation</name>
        <dbReference type="ChEBI" id="CHEBI:60240"/>
    </ligand>
</feature>
<evidence type="ECO:0000256" key="2">
    <source>
        <dbReference type="ARBA" id="ARBA00001946"/>
    </source>
</evidence>
<dbReference type="PROSITE" id="PS51975">
    <property type="entry name" value="RNASE_H_2"/>
    <property type="match status" value="1"/>
</dbReference>
<comment type="catalytic activity">
    <reaction evidence="1 11 12">
        <text>Endonucleolytic cleavage to 5'-phosphomonoester.</text>
        <dbReference type="EC" id="3.1.26.4"/>
    </reaction>
</comment>
<dbReference type="FunFam" id="1.10.10.460:FF:000001">
    <property type="entry name" value="Ribonuclease"/>
    <property type="match status" value="1"/>
</dbReference>
<evidence type="ECO:0000256" key="3">
    <source>
        <dbReference type="ARBA" id="ARBA00004065"/>
    </source>
</evidence>
<dbReference type="GO" id="GO:0043137">
    <property type="term" value="P:DNA replication, removal of RNA primer"/>
    <property type="evidence" value="ECO:0007669"/>
    <property type="project" value="TreeGrafter"/>
</dbReference>
<comment type="caution">
    <text evidence="14">The sequence shown here is derived from an EMBL/GenBank/DDBJ whole genome shotgun (WGS) entry which is preliminary data.</text>
</comment>
<evidence type="ECO:0000313" key="15">
    <source>
        <dbReference type="Proteomes" id="UP000316360"/>
    </source>
</evidence>
<dbReference type="GO" id="GO:0004523">
    <property type="term" value="F:RNA-DNA hybrid ribonuclease activity"/>
    <property type="evidence" value="ECO:0007669"/>
    <property type="project" value="UniProtKB-UniRule"/>
</dbReference>
<dbReference type="InterPro" id="IPR020787">
    <property type="entry name" value="RNase_HII_arc"/>
</dbReference>
<keyword evidence="6" id="KW-0963">Cytoplasm</keyword>
<comment type="similarity">
    <text evidence="5">Belongs to the RNase HII family. RnhC subfamily.</text>
</comment>
<evidence type="ECO:0000256" key="5">
    <source>
        <dbReference type="ARBA" id="ARBA00008378"/>
    </source>
</evidence>
<evidence type="ECO:0000256" key="11">
    <source>
        <dbReference type="PROSITE-ProRule" id="PRU01319"/>
    </source>
</evidence>
<dbReference type="AlphaFoldDB" id="A0A523RNQ0"/>
<dbReference type="EC" id="3.1.26.4" evidence="12"/>
<comment type="cofactor">
    <cofactor evidence="2">
        <name>Mg(2+)</name>
        <dbReference type="ChEBI" id="CHEBI:18420"/>
    </cofactor>
</comment>
<evidence type="ECO:0000259" key="13">
    <source>
        <dbReference type="PROSITE" id="PS51975"/>
    </source>
</evidence>
<dbReference type="Gene3D" id="3.30.420.10">
    <property type="entry name" value="Ribonuclease H-like superfamily/Ribonuclease H"/>
    <property type="match status" value="1"/>
</dbReference>
<dbReference type="PANTHER" id="PTHR10954:SF23">
    <property type="entry name" value="RIBONUCLEASE"/>
    <property type="match status" value="1"/>
</dbReference>
<dbReference type="GO" id="GO:0030145">
    <property type="term" value="F:manganese ion binding"/>
    <property type="evidence" value="ECO:0007669"/>
    <property type="project" value="InterPro"/>
</dbReference>
<evidence type="ECO:0000256" key="8">
    <source>
        <dbReference type="ARBA" id="ARBA00022723"/>
    </source>
</evidence>
<protein>
    <recommendedName>
        <fullName evidence="12">Ribonuclease</fullName>
        <ecNumber evidence="12">3.1.26.4</ecNumber>
    </recommendedName>
</protein>
<dbReference type="HAMAP" id="MF_00052_A">
    <property type="entry name" value="RNase_HII_A"/>
    <property type="match status" value="1"/>
</dbReference>
<dbReference type="Proteomes" id="UP000316360">
    <property type="component" value="Unassembled WGS sequence"/>
</dbReference>
<comment type="subcellular location">
    <subcellularLocation>
        <location evidence="4">Cytoplasm</location>
    </subcellularLocation>
</comment>
<dbReference type="Gene3D" id="1.10.10.460">
    <property type="entry name" value="Ribonuclease hii. Domain 2"/>
    <property type="match status" value="1"/>
</dbReference>
<evidence type="ECO:0000256" key="12">
    <source>
        <dbReference type="RuleBase" id="RU003515"/>
    </source>
</evidence>
<feature type="binding site" evidence="11">
    <location>
        <position position="21"/>
    </location>
    <ligand>
        <name>a divalent metal cation</name>
        <dbReference type="ChEBI" id="CHEBI:60240"/>
    </ligand>
</feature>
<dbReference type="EMBL" id="SOKJ01000429">
    <property type="protein sequence ID" value="TET07336.1"/>
    <property type="molecule type" value="Genomic_DNA"/>
</dbReference>
<dbReference type="InterPro" id="IPR012337">
    <property type="entry name" value="RNaseH-like_sf"/>
</dbReference>
<evidence type="ECO:0000313" key="14">
    <source>
        <dbReference type="EMBL" id="TET07336.1"/>
    </source>
</evidence>
<dbReference type="InterPro" id="IPR023160">
    <property type="entry name" value="RNase_HII_hlx-loop-hlx_cap_dom"/>
</dbReference>
<gene>
    <name evidence="14" type="ORF">E3J84_07530</name>
</gene>
<dbReference type="SUPFAM" id="SSF53098">
    <property type="entry name" value="Ribonuclease H-like"/>
    <property type="match status" value="1"/>
</dbReference>
<keyword evidence="10 11" id="KW-0378">Hydrolase</keyword>
<feature type="binding site" evidence="11">
    <location>
        <position position="114"/>
    </location>
    <ligand>
        <name>a divalent metal cation</name>
        <dbReference type="ChEBI" id="CHEBI:60240"/>
    </ligand>
</feature>
<evidence type="ECO:0000256" key="1">
    <source>
        <dbReference type="ARBA" id="ARBA00000077"/>
    </source>
</evidence>
<name>A0A523RNQ0_UNCAE</name>
<keyword evidence="8 11" id="KW-0479">Metal-binding</keyword>
<dbReference type="GO" id="GO:0003723">
    <property type="term" value="F:RNA binding"/>
    <property type="evidence" value="ECO:0007669"/>
    <property type="project" value="UniProtKB-UniRule"/>
</dbReference>
<dbReference type="GO" id="GO:0006298">
    <property type="term" value="P:mismatch repair"/>
    <property type="evidence" value="ECO:0007669"/>
    <property type="project" value="TreeGrafter"/>
</dbReference>
<dbReference type="InterPro" id="IPR004649">
    <property type="entry name" value="RNase_H2_suA"/>
</dbReference>
<evidence type="ECO:0000256" key="7">
    <source>
        <dbReference type="ARBA" id="ARBA00022722"/>
    </source>
</evidence>
<dbReference type="InterPro" id="IPR001352">
    <property type="entry name" value="RNase_HII/HIII"/>
</dbReference>
<dbReference type="PANTHER" id="PTHR10954">
    <property type="entry name" value="RIBONUCLEASE H2 SUBUNIT A"/>
    <property type="match status" value="1"/>
</dbReference>
<dbReference type="GO" id="GO:0032299">
    <property type="term" value="C:ribonuclease H2 complex"/>
    <property type="evidence" value="ECO:0007669"/>
    <property type="project" value="TreeGrafter"/>
</dbReference>
<dbReference type="NCBIfam" id="TIGR00729">
    <property type="entry name" value="ribonuclease HII"/>
    <property type="match status" value="1"/>
</dbReference>
<reference evidence="14 15" key="1">
    <citation type="submission" date="2019-03" db="EMBL/GenBank/DDBJ databases">
        <title>Metabolic potential of uncultured bacteria and archaea associated with petroleum seepage in deep-sea sediments.</title>
        <authorList>
            <person name="Dong X."/>
            <person name="Hubert C."/>
        </authorList>
    </citation>
    <scope>NUCLEOTIDE SEQUENCE [LARGE SCALE GENOMIC DNA]</scope>
    <source>
        <strain evidence="14">E44_bin7</strain>
    </source>
</reference>
<evidence type="ECO:0000256" key="4">
    <source>
        <dbReference type="ARBA" id="ARBA00004496"/>
    </source>
</evidence>
<comment type="cofactor">
    <cofactor evidence="11">
        <name>Mn(2+)</name>
        <dbReference type="ChEBI" id="CHEBI:29035"/>
    </cofactor>
    <cofactor evidence="11">
        <name>Mg(2+)</name>
        <dbReference type="ChEBI" id="CHEBI:18420"/>
    </cofactor>
    <text evidence="11">Manganese or magnesium. Binds 1 divalent metal ion per monomer in the absence of substrate. May bind a second metal ion after substrate binding.</text>
</comment>
<keyword evidence="9 11" id="KW-0255">Endonuclease</keyword>